<feature type="compositionally biased region" description="Polar residues" evidence="1">
    <location>
        <begin position="33"/>
        <end position="42"/>
    </location>
</feature>
<dbReference type="AlphaFoldDB" id="A0A4Z2FUA1"/>
<evidence type="ECO:0000313" key="3">
    <source>
        <dbReference type="Proteomes" id="UP000314294"/>
    </source>
</evidence>
<organism evidence="2 3">
    <name type="scientific">Liparis tanakae</name>
    <name type="common">Tanaka's snailfish</name>
    <dbReference type="NCBI Taxonomy" id="230148"/>
    <lineage>
        <taxon>Eukaryota</taxon>
        <taxon>Metazoa</taxon>
        <taxon>Chordata</taxon>
        <taxon>Craniata</taxon>
        <taxon>Vertebrata</taxon>
        <taxon>Euteleostomi</taxon>
        <taxon>Actinopterygii</taxon>
        <taxon>Neopterygii</taxon>
        <taxon>Teleostei</taxon>
        <taxon>Neoteleostei</taxon>
        <taxon>Acanthomorphata</taxon>
        <taxon>Eupercaria</taxon>
        <taxon>Perciformes</taxon>
        <taxon>Cottioidei</taxon>
        <taxon>Cottales</taxon>
        <taxon>Liparidae</taxon>
        <taxon>Liparis</taxon>
    </lineage>
</organism>
<sequence length="123" mass="13471">MCQRDVCSATLYTPDHRPVLDHLRRSSRPLCPQSGQASQQASLRPRPRAGGVGRAEGGEGHKGKLIVAQANSQRSRFRGSDHKVMEGCGGWTHGFCGFNDLYHRYSIAVALELDQAELGKLNV</sequence>
<gene>
    <name evidence="2" type="ORF">EYF80_044965</name>
</gene>
<dbReference type="Proteomes" id="UP000314294">
    <property type="component" value="Unassembled WGS sequence"/>
</dbReference>
<feature type="region of interest" description="Disordered" evidence="1">
    <location>
        <begin position="23"/>
        <end position="62"/>
    </location>
</feature>
<accession>A0A4Z2FUA1</accession>
<proteinExistence type="predicted"/>
<protein>
    <submittedName>
        <fullName evidence="2">Uncharacterized protein</fullName>
    </submittedName>
</protein>
<evidence type="ECO:0000313" key="2">
    <source>
        <dbReference type="EMBL" id="TNN44847.1"/>
    </source>
</evidence>
<reference evidence="2 3" key="1">
    <citation type="submission" date="2019-03" db="EMBL/GenBank/DDBJ databases">
        <title>First draft genome of Liparis tanakae, snailfish: a comprehensive survey of snailfish specific genes.</title>
        <authorList>
            <person name="Kim W."/>
            <person name="Song I."/>
            <person name="Jeong J.-H."/>
            <person name="Kim D."/>
            <person name="Kim S."/>
            <person name="Ryu S."/>
            <person name="Song J.Y."/>
            <person name="Lee S.K."/>
        </authorList>
    </citation>
    <scope>NUCLEOTIDE SEQUENCE [LARGE SCALE GENOMIC DNA]</scope>
    <source>
        <tissue evidence="2">Muscle</tissue>
    </source>
</reference>
<dbReference type="EMBL" id="SRLO01000881">
    <property type="protein sequence ID" value="TNN44847.1"/>
    <property type="molecule type" value="Genomic_DNA"/>
</dbReference>
<keyword evidence="3" id="KW-1185">Reference proteome</keyword>
<comment type="caution">
    <text evidence="2">The sequence shown here is derived from an EMBL/GenBank/DDBJ whole genome shotgun (WGS) entry which is preliminary data.</text>
</comment>
<name>A0A4Z2FUA1_9TELE</name>
<evidence type="ECO:0000256" key="1">
    <source>
        <dbReference type="SAM" id="MobiDB-lite"/>
    </source>
</evidence>